<proteinExistence type="predicted"/>
<feature type="transmembrane region" description="Helical" evidence="6">
    <location>
        <begin position="68"/>
        <end position="88"/>
    </location>
</feature>
<accession>Q2RXL2</accession>
<comment type="subcellular location">
    <subcellularLocation>
        <location evidence="1">Cell membrane</location>
        <topology evidence="1">Multi-pass membrane protein</topology>
    </subcellularLocation>
</comment>
<keyword evidence="4 6" id="KW-1133">Transmembrane helix</keyword>
<keyword evidence="5 6" id="KW-0472">Membrane</keyword>
<protein>
    <submittedName>
        <fullName evidence="7">Lysine exporter protein (LYSE/YGGA)</fullName>
    </submittedName>
</protein>
<sequence length="210" mass="22532">MTFHEILLFIPVGLLMAVPFGPSNFLVFSNGLRYGPVPAGLAGVARIVAFGLLIGITAFGLGAMLSSAAWLLIGIKWFGIAYLAWLGIRIWRTPAPDVEALRLVAGAARPQGTLRALLRMEFTTAIANPKAILYFTAAFPQFIGPAENFTERFLTMGAVFLVCEYIVLWGYGLVGAGLGRTGLLAGMRDWINKITGASFLGFAAWMASAK</sequence>
<keyword evidence="3 6" id="KW-0812">Transmembrane</keyword>
<evidence type="ECO:0000313" key="8">
    <source>
        <dbReference type="Proteomes" id="UP000001929"/>
    </source>
</evidence>
<dbReference type="eggNOG" id="COG1280">
    <property type="taxonomic scope" value="Bacteria"/>
</dbReference>
<evidence type="ECO:0000256" key="2">
    <source>
        <dbReference type="ARBA" id="ARBA00022475"/>
    </source>
</evidence>
<reference evidence="7 8" key="1">
    <citation type="journal article" date="2011" name="Stand. Genomic Sci.">
        <title>Complete genome sequence of Rhodospirillum rubrum type strain (S1).</title>
        <authorList>
            <person name="Munk A.C."/>
            <person name="Copeland A."/>
            <person name="Lucas S."/>
            <person name="Lapidus A."/>
            <person name="Del Rio T.G."/>
            <person name="Barry K."/>
            <person name="Detter J.C."/>
            <person name="Hammon N."/>
            <person name="Israni S."/>
            <person name="Pitluck S."/>
            <person name="Brettin T."/>
            <person name="Bruce D."/>
            <person name="Han C."/>
            <person name="Tapia R."/>
            <person name="Gilna P."/>
            <person name="Schmutz J."/>
            <person name="Larimer F."/>
            <person name="Land M."/>
            <person name="Kyrpides N.C."/>
            <person name="Mavromatis K."/>
            <person name="Richardson P."/>
            <person name="Rohde M."/>
            <person name="Goker M."/>
            <person name="Klenk H.P."/>
            <person name="Zhang Y."/>
            <person name="Roberts G.P."/>
            <person name="Reslewic S."/>
            <person name="Schwartz D.C."/>
        </authorList>
    </citation>
    <scope>NUCLEOTIDE SEQUENCE [LARGE SCALE GENOMIC DNA]</scope>
    <source>
        <strain evidence="8">ATCC 11170 / ATH 1.1.1 / DSM 467 / LMG 4362 / NCIMB 8255 / S1</strain>
    </source>
</reference>
<evidence type="ECO:0000313" key="7">
    <source>
        <dbReference type="EMBL" id="ABC21133.1"/>
    </source>
</evidence>
<feature type="transmembrane region" description="Helical" evidence="6">
    <location>
        <begin position="153"/>
        <end position="178"/>
    </location>
</feature>
<gene>
    <name evidence="7" type="ordered locus">Rru_A0328</name>
</gene>
<dbReference type="Proteomes" id="UP000001929">
    <property type="component" value="Chromosome"/>
</dbReference>
<dbReference type="PANTHER" id="PTHR30086">
    <property type="entry name" value="ARGININE EXPORTER PROTEIN ARGO"/>
    <property type="match status" value="1"/>
</dbReference>
<feature type="transmembrane region" description="Helical" evidence="6">
    <location>
        <begin position="39"/>
        <end position="62"/>
    </location>
</feature>
<dbReference type="GO" id="GO:0005886">
    <property type="term" value="C:plasma membrane"/>
    <property type="evidence" value="ECO:0007669"/>
    <property type="project" value="UniProtKB-SubCell"/>
</dbReference>
<feature type="transmembrane region" description="Helical" evidence="6">
    <location>
        <begin position="190"/>
        <end position="207"/>
    </location>
</feature>
<dbReference type="EMBL" id="CP000230">
    <property type="protein sequence ID" value="ABC21133.1"/>
    <property type="molecule type" value="Genomic_DNA"/>
</dbReference>
<keyword evidence="8" id="KW-1185">Reference proteome</keyword>
<feature type="transmembrane region" description="Helical" evidence="6">
    <location>
        <begin position="6"/>
        <end position="27"/>
    </location>
</feature>
<dbReference type="PhylomeDB" id="Q2RXL2"/>
<dbReference type="AlphaFoldDB" id="Q2RXL2"/>
<dbReference type="GO" id="GO:0015171">
    <property type="term" value="F:amino acid transmembrane transporter activity"/>
    <property type="evidence" value="ECO:0007669"/>
    <property type="project" value="TreeGrafter"/>
</dbReference>
<dbReference type="RefSeq" id="WP_011388081.1">
    <property type="nucleotide sequence ID" value="NC_007643.1"/>
</dbReference>
<dbReference type="STRING" id="269796.Rru_A0328"/>
<keyword evidence="2" id="KW-1003">Cell membrane</keyword>
<evidence type="ECO:0000256" key="3">
    <source>
        <dbReference type="ARBA" id="ARBA00022692"/>
    </source>
</evidence>
<dbReference type="EnsemblBacteria" id="ABC21133">
    <property type="protein sequence ID" value="ABC21133"/>
    <property type="gene ID" value="Rru_A0328"/>
</dbReference>
<dbReference type="HOGENOM" id="CLU_079569_2_1_5"/>
<dbReference type="InterPro" id="IPR001123">
    <property type="entry name" value="LeuE-type"/>
</dbReference>
<name>Q2RXL2_RHORT</name>
<evidence type="ECO:0000256" key="6">
    <source>
        <dbReference type="SAM" id="Phobius"/>
    </source>
</evidence>
<evidence type="ECO:0000256" key="1">
    <source>
        <dbReference type="ARBA" id="ARBA00004651"/>
    </source>
</evidence>
<dbReference type="PATRIC" id="fig|269796.9.peg.384"/>
<dbReference type="KEGG" id="rru:Rru_A0328"/>
<organism evidence="7 8">
    <name type="scientific">Rhodospirillum rubrum (strain ATCC 11170 / ATH 1.1.1 / DSM 467 / LMG 4362 / NCIMB 8255 / S1)</name>
    <dbReference type="NCBI Taxonomy" id="269796"/>
    <lineage>
        <taxon>Bacteria</taxon>
        <taxon>Pseudomonadati</taxon>
        <taxon>Pseudomonadota</taxon>
        <taxon>Alphaproteobacteria</taxon>
        <taxon>Rhodospirillales</taxon>
        <taxon>Rhodospirillaceae</taxon>
        <taxon>Rhodospirillum</taxon>
    </lineage>
</organism>
<evidence type="ECO:0000256" key="5">
    <source>
        <dbReference type="ARBA" id="ARBA00023136"/>
    </source>
</evidence>
<dbReference type="Pfam" id="PF01810">
    <property type="entry name" value="LysE"/>
    <property type="match status" value="1"/>
</dbReference>
<evidence type="ECO:0000256" key="4">
    <source>
        <dbReference type="ARBA" id="ARBA00022989"/>
    </source>
</evidence>
<dbReference type="PANTHER" id="PTHR30086:SF20">
    <property type="entry name" value="ARGININE EXPORTER PROTEIN ARGO-RELATED"/>
    <property type="match status" value="1"/>
</dbReference>